<proteinExistence type="predicted"/>
<evidence type="ECO:0000256" key="1">
    <source>
        <dbReference type="SAM" id="MobiDB-lite"/>
    </source>
</evidence>
<feature type="compositionally biased region" description="Polar residues" evidence="1">
    <location>
        <begin position="1"/>
        <end position="19"/>
    </location>
</feature>
<reference evidence="2 3" key="1">
    <citation type="submission" date="2017-08" db="EMBL/GenBank/DDBJ databases">
        <title>Mesorhizobium wenxinae sp. nov., a novel rhizobial species isolated from root nodules of chickpea (Cicer arietinum L.).</title>
        <authorList>
            <person name="Zhang J."/>
        </authorList>
    </citation>
    <scope>NUCLEOTIDE SEQUENCE [LARGE SCALE GENOMIC DNA]</scope>
    <source>
        <strain evidence="3">WYCCWR 10019</strain>
    </source>
</reference>
<dbReference type="AlphaFoldDB" id="A0A271KGT2"/>
<dbReference type="EMBL" id="NPKH01000020">
    <property type="protein sequence ID" value="PAP95041.1"/>
    <property type="molecule type" value="Genomic_DNA"/>
</dbReference>
<name>A0A271KGT2_9HYPH</name>
<sequence>MERNSLMATMQQEPNTTSGLRLVTPAQGHSAAVKFIDKVMDRESSPTSVEIYAIGNNWYCNVRCGDKRTRPMGPYSKQQAERMQDVRRMLIAKRCTARLMFE</sequence>
<accession>A0A271KGT2</accession>
<feature type="region of interest" description="Disordered" evidence="1">
    <location>
        <begin position="1"/>
        <end position="21"/>
    </location>
</feature>
<gene>
    <name evidence="2" type="ORF">CIT31_13185</name>
</gene>
<comment type="caution">
    <text evidence="2">The sequence shown here is derived from an EMBL/GenBank/DDBJ whole genome shotgun (WGS) entry which is preliminary data.</text>
</comment>
<evidence type="ECO:0000313" key="3">
    <source>
        <dbReference type="Proteomes" id="UP000215931"/>
    </source>
</evidence>
<organism evidence="2 3">
    <name type="scientific">Mesorhizobium wenxiniae</name>
    <dbReference type="NCBI Taxonomy" id="2014805"/>
    <lineage>
        <taxon>Bacteria</taxon>
        <taxon>Pseudomonadati</taxon>
        <taxon>Pseudomonadota</taxon>
        <taxon>Alphaproteobacteria</taxon>
        <taxon>Hyphomicrobiales</taxon>
        <taxon>Phyllobacteriaceae</taxon>
        <taxon>Mesorhizobium</taxon>
    </lineage>
</organism>
<protein>
    <submittedName>
        <fullName evidence="2">Uncharacterized protein</fullName>
    </submittedName>
</protein>
<evidence type="ECO:0000313" key="2">
    <source>
        <dbReference type="EMBL" id="PAP95041.1"/>
    </source>
</evidence>
<dbReference type="Proteomes" id="UP000215931">
    <property type="component" value="Unassembled WGS sequence"/>
</dbReference>
<keyword evidence="3" id="KW-1185">Reference proteome</keyword>